<dbReference type="RefSeq" id="WP_209812117.1">
    <property type="nucleotide sequence ID" value="NZ_JAGGKT010000016.1"/>
</dbReference>
<evidence type="ECO:0000313" key="1">
    <source>
        <dbReference type="EMBL" id="MBP1934116.1"/>
    </source>
</evidence>
<evidence type="ECO:0000313" key="2">
    <source>
        <dbReference type="Proteomes" id="UP001519343"/>
    </source>
</evidence>
<keyword evidence="2" id="KW-1185">Reference proteome</keyword>
<evidence type="ECO:0008006" key="3">
    <source>
        <dbReference type="Google" id="ProtNLM"/>
    </source>
</evidence>
<protein>
    <recommendedName>
        <fullName evidence="3">DUF465 domain-containing protein</fullName>
    </recommendedName>
</protein>
<dbReference type="Proteomes" id="UP001519343">
    <property type="component" value="Unassembled WGS sequence"/>
</dbReference>
<dbReference type="EMBL" id="JAGGKT010000016">
    <property type="protein sequence ID" value="MBP1934116.1"/>
    <property type="molecule type" value="Genomic_DNA"/>
</dbReference>
<organism evidence="1 2">
    <name type="scientific">Ammoniphilus resinae</name>
    <dbReference type="NCBI Taxonomy" id="861532"/>
    <lineage>
        <taxon>Bacteria</taxon>
        <taxon>Bacillati</taxon>
        <taxon>Bacillota</taxon>
        <taxon>Bacilli</taxon>
        <taxon>Bacillales</taxon>
        <taxon>Paenibacillaceae</taxon>
        <taxon>Aneurinibacillus group</taxon>
        <taxon>Ammoniphilus</taxon>
    </lineage>
</organism>
<name>A0ABS4GV20_9BACL</name>
<gene>
    <name evidence="1" type="ORF">J2Z37_004133</name>
</gene>
<reference evidence="1 2" key="1">
    <citation type="submission" date="2021-03" db="EMBL/GenBank/DDBJ databases">
        <title>Genomic Encyclopedia of Type Strains, Phase IV (KMG-IV): sequencing the most valuable type-strain genomes for metagenomic binning, comparative biology and taxonomic classification.</title>
        <authorList>
            <person name="Goeker M."/>
        </authorList>
    </citation>
    <scope>NUCLEOTIDE SEQUENCE [LARGE SCALE GENOMIC DNA]</scope>
    <source>
        <strain evidence="1 2">DSM 24738</strain>
    </source>
</reference>
<comment type="caution">
    <text evidence="1">The sequence shown here is derived from an EMBL/GenBank/DDBJ whole genome shotgun (WGS) entry which is preliminary data.</text>
</comment>
<accession>A0ABS4GV20</accession>
<proteinExistence type="predicted"/>
<sequence>MAIETVQEVAKKNQVFSQMENDLQEFVVYLNTVCDLEKLHHQKEMIKESVKDPQHWQARILLYKKVQLINERLAKLSN</sequence>